<dbReference type="SUPFAM" id="SSF47616">
    <property type="entry name" value="GST C-terminal domain-like"/>
    <property type="match status" value="1"/>
</dbReference>
<evidence type="ECO:0000259" key="1">
    <source>
        <dbReference type="PROSITE" id="PS50404"/>
    </source>
</evidence>
<dbReference type="SFLD" id="SFLDG01200">
    <property type="entry name" value="SUF1.1"/>
    <property type="match status" value="1"/>
</dbReference>
<dbReference type="InterPro" id="IPR050931">
    <property type="entry name" value="Mito_Protein_Transport_Metaxin"/>
</dbReference>
<dbReference type="InterPro" id="IPR026928">
    <property type="entry name" value="FAX/IsoI-like"/>
</dbReference>
<gene>
    <name evidence="2" type="ORF">EDC16_102108</name>
    <name evidence="3" type="ORF">FHQ21_01525</name>
</gene>
<dbReference type="Pfam" id="PF17171">
    <property type="entry name" value="GST_C_6"/>
    <property type="match status" value="1"/>
</dbReference>
<dbReference type="InterPro" id="IPR040079">
    <property type="entry name" value="Glutathione_S-Trfase"/>
</dbReference>
<organism evidence="2 4">
    <name type="scientific">Testudinibacter aquarius</name>
    <dbReference type="NCBI Taxonomy" id="1524974"/>
    <lineage>
        <taxon>Bacteria</taxon>
        <taxon>Pseudomonadati</taxon>
        <taxon>Pseudomonadota</taxon>
        <taxon>Gammaproteobacteria</taxon>
        <taxon>Pasteurellales</taxon>
        <taxon>Pasteurellaceae</taxon>
        <taxon>Testudinibacter</taxon>
    </lineage>
</organism>
<dbReference type="InterPro" id="IPR012336">
    <property type="entry name" value="Thioredoxin-like_fold"/>
</dbReference>
<dbReference type="SFLD" id="SFLDS00019">
    <property type="entry name" value="Glutathione_Transferase_(cytos"/>
    <property type="match status" value="1"/>
</dbReference>
<sequence>MLKLYTTPGTANCRSFSPFAYKAEALLALSGADYTLEYLTDFSNMPNGKVPVLQDGERLIADSELIKAYLTQRFALDVDRTLTPEQQSIGHAFRVMLEDRTYWAGVYSRFIDPAGEHFLMNTMLGGAPEEMRAAIAAAMRENVRQEIHGHGIGRHSQAQIYAFAQADIEALLGYMGDNAFFFGSKPTGIDATIAGLFANWLVNSFDSALSDYLNTRPQIADYVQRFEQVVFGNN</sequence>
<dbReference type="PANTHER" id="PTHR12289:SF41">
    <property type="entry name" value="FAILED AXON CONNECTIONS-RELATED"/>
    <property type="match status" value="1"/>
</dbReference>
<comment type="caution">
    <text evidence="2">The sequence shown here is derived from an EMBL/GenBank/DDBJ whole genome shotgun (WGS) entry which is preliminary data.</text>
</comment>
<dbReference type="PROSITE" id="PS50404">
    <property type="entry name" value="GST_NTER"/>
    <property type="match status" value="1"/>
</dbReference>
<dbReference type="Gene3D" id="1.20.1050.10">
    <property type="match status" value="1"/>
</dbReference>
<dbReference type="InterPro" id="IPR033468">
    <property type="entry name" value="Metaxin_GST"/>
</dbReference>
<dbReference type="SFLD" id="SFLDG01180">
    <property type="entry name" value="SUF1"/>
    <property type="match status" value="1"/>
</dbReference>
<dbReference type="RefSeq" id="WP_132964994.1">
    <property type="nucleotide sequence ID" value="NZ_LEKL01000019.1"/>
</dbReference>
<dbReference type="Pfam" id="PF17172">
    <property type="entry name" value="GST_N_4"/>
    <property type="match status" value="1"/>
</dbReference>
<dbReference type="InterPro" id="IPR004045">
    <property type="entry name" value="Glutathione_S-Trfase_N"/>
</dbReference>
<dbReference type="InterPro" id="IPR036282">
    <property type="entry name" value="Glutathione-S-Trfase_C_sf"/>
</dbReference>
<reference evidence="2 4" key="1">
    <citation type="submission" date="2019-03" db="EMBL/GenBank/DDBJ databases">
        <title>Genomic Encyclopedia of Type Strains, Phase IV (KMG-IV): sequencing the most valuable type-strain genomes for metagenomic binning, comparative biology and taxonomic classification.</title>
        <authorList>
            <person name="Goeker M."/>
        </authorList>
    </citation>
    <scope>NUCLEOTIDE SEQUENCE [LARGE SCALE GENOMIC DNA]</scope>
    <source>
        <strain evidence="2 4">DSM 28140</strain>
    </source>
</reference>
<evidence type="ECO:0000313" key="4">
    <source>
        <dbReference type="Proteomes" id="UP000294619"/>
    </source>
</evidence>
<dbReference type="Proteomes" id="UP000294619">
    <property type="component" value="Unassembled WGS sequence"/>
</dbReference>
<dbReference type="GO" id="GO:0005737">
    <property type="term" value="C:cytoplasm"/>
    <property type="evidence" value="ECO:0007669"/>
    <property type="project" value="TreeGrafter"/>
</dbReference>
<feature type="domain" description="GST N-terminal" evidence="1">
    <location>
        <begin position="7"/>
        <end position="78"/>
    </location>
</feature>
<dbReference type="Gene3D" id="3.40.30.10">
    <property type="entry name" value="Glutaredoxin"/>
    <property type="match status" value="1"/>
</dbReference>
<evidence type="ECO:0000313" key="2">
    <source>
        <dbReference type="EMBL" id="TCV89231.1"/>
    </source>
</evidence>
<dbReference type="EMBL" id="VDGV01000009">
    <property type="protein sequence ID" value="TNG93296.1"/>
    <property type="molecule type" value="Genomic_DNA"/>
</dbReference>
<dbReference type="CDD" id="cd03193">
    <property type="entry name" value="GST_C_Metaxin"/>
    <property type="match status" value="1"/>
</dbReference>
<dbReference type="EMBL" id="SMCP01000002">
    <property type="protein sequence ID" value="TCV89231.1"/>
    <property type="molecule type" value="Genomic_DNA"/>
</dbReference>
<dbReference type="GO" id="GO:0016740">
    <property type="term" value="F:transferase activity"/>
    <property type="evidence" value="ECO:0007669"/>
    <property type="project" value="UniProtKB-KW"/>
</dbReference>
<evidence type="ECO:0000313" key="3">
    <source>
        <dbReference type="EMBL" id="TNG93296.1"/>
    </source>
</evidence>
<evidence type="ECO:0000313" key="5">
    <source>
        <dbReference type="Proteomes" id="UP000305526"/>
    </source>
</evidence>
<dbReference type="AlphaFoldDB" id="A0A4R3YBT5"/>
<protein>
    <submittedName>
        <fullName evidence="2 3">Glutathione S-transferase</fullName>
    </submittedName>
</protein>
<dbReference type="Proteomes" id="UP000305526">
    <property type="component" value="Unassembled WGS sequence"/>
</dbReference>
<name>A0A4R3YBT5_9PAST</name>
<keyword evidence="5" id="KW-1185">Reference proteome</keyword>
<accession>A0A4R3YBT5</accession>
<proteinExistence type="predicted"/>
<keyword evidence="2" id="KW-0808">Transferase</keyword>
<reference evidence="3 5" key="2">
    <citation type="submission" date="2019-05" db="EMBL/GenBank/DDBJ databases">
        <title>Pasteurellaceae isolates from reptiles.</title>
        <authorList>
            <person name="Bojesen A.M."/>
            <person name="Lund E."/>
        </authorList>
    </citation>
    <scope>NUCLEOTIDE SEQUENCE [LARGE SCALE GENOMIC DNA]</scope>
    <source>
        <strain evidence="3 5">ELNT2x</strain>
    </source>
</reference>
<dbReference type="SUPFAM" id="SSF52833">
    <property type="entry name" value="Thioredoxin-like"/>
    <property type="match status" value="1"/>
</dbReference>
<dbReference type="PANTHER" id="PTHR12289">
    <property type="entry name" value="METAXIN RELATED"/>
    <property type="match status" value="1"/>
</dbReference>
<dbReference type="InterPro" id="IPR036249">
    <property type="entry name" value="Thioredoxin-like_sf"/>
</dbReference>